<protein>
    <submittedName>
        <fullName evidence="2">Uncharacterized protein</fullName>
    </submittedName>
</protein>
<evidence type="ECO:0000256" key="1">
    <source>
        <dbReference type="SAM" id="Coils"/>
    </source>
</evidence>
<evidence type="ECO:0000313" key="3">
    <source>
        <dbReference type="Proteomes" id="UP000199101"/>
    </source>
</evidence>
<organism evidence="2 3">
    <name type="scientific">Rhizobium multihospitium</name>
    <dbReference type="NCBI Taxonomy" id="410764"/>
    <lineage>
        <taxon>Bacteria</taxon>
        <taxon>Pseudomonadati</taxon>
        <taxon>Pseudomonadota</taxon>
        <taxon>Alphaproteobacteria</taxon>
        <taxon>Hyphomicrobiales</taxon>
        <taxon>Rhizobiaceae</taxon>
        <taxon>Rhizobium/Agrobacterium group</taxon>
        <taxon>Rhizobium</taxon>
    </lineage>
</organism>
<reference evidence="3" key="1">
    <citation type="submission" date="2016-08" db="EMBL/GenBank/DDBJ databases">
        <authorList>
            <person name="Varghese N."/>
            <person name="Submissions Spin"/>
        </authorList>
    </citation>
    <scope>NUCLEOTIDE SEQUENCE [LARGE SCALE GENOMIC DNA]</scope>
    <source>
        <strain evidence="3">HAMBI 2975</strain>
    </source>
</reference>
<sequence length="208" mass="22884">MAFFVLPESEPFGYCLRPHLLIREVAIGLAIRLGIGVNVRPKIRALLNGNRDFQALLKAATKGPQNTPSNTNSRSDLVNKLNALRIYISELEREVISSERNVGVGHNNPPELLANGELHRSEFEQVRQDIQAIEEEVGKEEPNTEAVNRHINSLMKIGLKVALWVGERVTKFTDASLTVLAPIVVAKATGLAPVLFDAVAAASRFFIN</sequence>
<dbReference type="RefSeq" id="WP_141694431.1">
    <property type="nucleotide sequence ID" value="NZ_FMAG01000003.1"/>
</dbReference>
<dbReference type="Proteomes" id="UP000199101">
    <property type="component" value="Unassembled WGS sequence"/>
</dbReference>
<proteinExistence type="predicted"/>
<gene>
    <name evidence="2" type="ORF">GA0061103_3749</name>
</gene>
<dbReference type="EMBL" id="FMAG01000003">
    <property type="protein sequence ID" value="SCB26989.1"/>
    <property type="molecule type" value="Genomic_DNA"/>
</dbReference>
<accession>A0A1C3VH23</accession>
<name>A0A1C3VH23_9HYPH</name>
<evidence type="ECO:0000313" key="2">
    <source>
        <dbReference type="EMBL" id="SCB26989.1"/>
    </source>
</evidence>
<feature type="coiled-coil region" evidence="1">
    <location>
        <begin position="74"/>
        <end position="101"/>
    </location>
</feature>
<keyword evidence="3" id="KW-1185">Reference proteome</keyword>
<dbReference type="AlphaFoldDB" id="A0A1C3VH23"/>
<keyword evidence="1" id="KW-0175">Coiled coil</keyword>